<evidence type="ECO:0000313" key="10">
    <source>
        <dbReference type="EnsemblMetazoa" id="XP_780137"/>
    </source>
</evidence>
<accession>A0A7M7RBN0</accession>
<organism evidence="10 11">
    <name type="scientific">Strongylocentrotus purpuratus</name>
    <name type="common">Purple sea urchin</name>
    <dbReference type="NCBI Taxonomy" id="7668"/>
    <lineage>
        <taxon>Eukaryota</taxon>
        <taxon>Metazoa</taxon>
        <taxon>Echinodermata</taxon>
        <taxon>Eleutherozoa</taxon>
        <taxon>Echinozoa</taxon>
        <taxon>Echinoidea</taxon>
        <taxon>Euechinoidea</taxon>
        <taxon>Echinacea</taxon>
        <taxon>Camarodonta</taxon>
        <taxon>Echinidea</taxon>
        <taxon>Strongylocentrotidae</taxon>
        <taxon>Strongylocentrotus</taxon>
    </lineage>
</organism>
<dbReference type="PANTHER" id="PTHR43917">
    <property type="match status" value="1"/>
</dbReference>
<comment type="catalytic activity">
    <reaction evidence="7">
        <text>RX + glutathione = an S-substituted glutathione + a halide anion + H(+)</text>
        <dbReference type="Rhea" id="RHEA:16437"/>
        <dbReference type="ChEBI" id="CHEBI:15378"/>
        <dbReference type="ChEBI" id="CHEBI:16042"/>
        <dbReference type="ChEBI" id="CHEBI:17792"/>
        <dbReference type="ChEBI" id="CHEBI:57925"/>
        <dbReference type="ChEBI" id="CHEBI:90779"/>
        <dbReference type="EC" id="2.5.1.18"/>
    </reaction>
</comment>
<dbReference type="SFLD" id="SFLDG00358">
    <property type="entry name" value="Main_(cytGST)"/>
    <property type="match status" value="1"/>
</dbReference>
<name>A0A7M7RBN0_STRPU</name>
<dbReference type="SUPFAM" id="SSF47616">
    <property type="entry name" value="GST C-terminal domain-like"/>
    <property type="match status" value="1"/>
</dbReference>
<evidence type="ECO:0000313" key="11">
    <source>
        <dbReference type="Proteomes" id="UP000007110"/>
    </source>
</evidence>
<dbReference type="RefSeq" id="XP_780137.3">
    <property type="nucleotide sequence ID" value="XM_775044.5"/>
</dbReference>
<proteinExistence type="inferred from homology"/>
<dbReference type="SFLD" id="SFLDS00019">
    <property type="entry name" value="Glutathione_Transferase_(cytos"/>
    <property type="match status" value="1"/>
</dbReference>
<reference evidence="11" key="1">
    <citation type="submission" date="2015-02" db="EMBL/GenBank/DDBJ databases">
        <title>Genome sequencing for Strongylocentrotus purpuratus.</title>
        <authorList>
            <person name="Murali S."/>
            <person name="Liu Y."/>
            <person name="Vee V."/>
            <person name="English A."/>
            <person name="Wang M."/>
            <person name="Skinner E."/>
            <person name="Han Y."/>
            <person name="Muzny D.M."/>
            <person name="Worley K.C."/>
            <person name="Gibbs R.A."/>
        </authorList>
    </citation>
    <scope>NUCLEOTIDE SEQUENCE</scope>
</reference>
<keyword evidence="11" id="KW-1185">Reference proteome</keyword>
<dbReference type="PROSITE" id="PS50404">
    <property type="entry name" value="GST_NTER"/>
    <property type="match status" value="1"/>
</dbReference>
<evidence type="ECO:0000256" key="2">
    <source>
        <dbReference type="ARBA" id="ARBA00009899"/>
    </source>
</evidence>
<evidence type="ECO:0000256" key="1">
    <source>
        <dbReference type="ARBA" id="ARBA00004496"/>
    </source>
</evidence>
<dbReference type="OMA" id="VTIFIYD"/>
<dbReference type="PROSITE" id="PS50405">
    <property type="entry name" value="GST_CTER"/>
    <property type="match status" value="1"/>
</dbReference>
<evidence type="ECO:0000256" key="7">
    <source>
        <dbReference type="ARBA" id="ARBA00047960"/>
    </source>
</evidence>
<evidence type="ECO:0000256" key="5">
    <source>
        <dbReference type="ARBA" id="ARBA00022490"/>
    </source>
</evidence>
<dbReference type="PANTHER" id="PTHR43917:SF8">
    <property type="entry name" value="GH16740P-RELATED"/>
    <property type="match status" value="1"/>
</dbReference>
<dbReference type="InterPro" id="IPR036282">
    <property type="entry name" value="Glutathione-S-Trfase_C_sf"/>
</dbReference>
<dbReference type="InterPro" id="IPR040077">
    <property type="entry name" value="GST_C_Theta"/>
</dbReference>
<evidence type="ECO:0000256" key="4">
    <source>
        <dbReference type="ARBA" id="ARBA00012452"/>
    </source>
</evidence>
<dbReference type="SUPFAM" id="SSF52833">
    <property type="entry name" value="Thioredoxin-like"/>
    <property type="match status" value="1"/>
</dbReference>
<sequence>MVVKVYIDYSSQPCRALVLFLRNTKIPFEIETIDVIKGDHKKPDYGKVTPLRTIPAIQDGDFSMAETVAIIRYLATKYSDLVPDHWYPKDLKKRARVDEYMAFHHTGTRGACFGMFTSEVYVPLFSGGKQHASEERVKRDEENLTKQLDKLETAFLQDNDWLAGDDISVADMLAVPEMMQNTIHGRDVTEGRPKLKAYVDRVKNRLNPAFDEVHEVVYAWRDSYNK</sequence>
<dbReference type="Gene3D" id="3.40.30.10">
    <property type="entry name" value="Glutaredoxin"/>
    <property type="match status" value="1"/>
</dbReference>
<dbReference type="GO" id="GO:0006749">
    <property type="term" value="P:glutathione metabolic process"/>
    <property type="evidence" value="ECO:0000318"/>
    <property type="project" value="GO_Central"/>
</dbReference>
<comment type="similarity">
    <text evidence="2">Belongs to the GST superfamily. Theta family.</text>
</comment>
<protein>
    <recommendedName>
        <fullName evidence="4">glutathione transferase</fullName>
        <ecNumber evidence="4">2.5.1.18</ecNumber>
    </recommendedName>
</protein>
<feature type="domain" description="GST C-terminal" evidence="9">
    <location>
        <begin position="90"/>
        <end position="226"/>
    </location>
</feature>
<dbReference type="Pfam" id="PF13409">
    <property type="entry name" value="GST_N_2"/>
    <property type="match status" value="1"/>
</dbReference>
<dbReference type="InterPro" id="IPR004045">
    <property type="entry name" value="Glutathione_S-Trfase_N"/>
</dbReference>
<dbReference type="Proteomes" id="UP000007110">
    <property type="component" value="Unassembled WGS sequence"/>
</dbReference>
<evidence type="ECO:0000256" key="3">
    <source>
        <dbReference type="ARBA" id="ARBA00011738"/>
    </source>
</evidence>
<feature type="domain" description="GST N-terminal" evidence="8">
    <location>
        <begin position="1"/>
        <end position="82"/>
    </location>
</feature>
<dbReference type="InterPro" id="IPR051369">
    <property type="entry name" value="GST_Theta"/>
</dbReference>
<dbReference type="OrthoDB" id="422574at2759"/>
<evidence type="ECO:0000256" key="6">
    <source>
        <dbReference type="ARBA" id="ARBA00022679"/>
    </source>
</evidence>
<dbReference type="AlphaFoldDB" id="A0A7M7RBN0"/>
<dbReference type="InterPro" id="IPR040079">
    <property type="entry name" value="Glutathione_S-Trfase"/>
</dbReference>
<dbReference type="Gene3D" id="1.20.1050.10">
    <property type="match status" value="1"/>
</dbReference>
<dbReference type="Pfam" id="PF00043">
    <property type="entry name" value="GST_C"/>
    <property type="match status" value="1"/>
</dbReference>
<dbReference type="GO" id="GO:0004364">
    <property type="term" value="F:glutathione transferase activity"/>
    <property type="evidence" value="ECO:0000318"/>
    <property type="project" value="GO_Central"/>
</dbReference>
<dbReference type="GO" id="GO:0005737">
    <property type="term" value="C:cytoplasm"/>
    <property type="evidence" value="ECO:0000318"/>
    <property type="project" value="GO_Central"/>
</dbReference>
<comment type="subcellular location">
    <subcellularLocation>
        <location evidence="1">Cytoplasm</location>
    </subcellularLocation>
</comment>
<comment type="subunit">
    <text evidence="3">Homodimer.</text>
</comment>
<dbReference type="EnsemblMetazoa" id="XM_775044">
    <property type="protein sequence ID" value="XP_780137"/>
    <property type="gene ID" value="LOC574676"/>
</dbReference>
<dbReference type="FunFam" id="3.40.30.10:FF:000176">
    <property type="entry name" value="Glutathione S-transferase theta-1"/>
    <property type="match status" value="1"/>
</dbReference>
<dbReference type="InterPro" id="IPR036249">
    <property type="entry name" value="Thioredoxin-like_sf"/>
</dbReference>
<keyword evidence="6" id="KW-0808">Transferase</keyword>
<dbReference type="FunFam" id="1.20.1050.10:FF:000008">
    <property type="entry name" value="Glutathione S-transferase theta-1"/>
    <property type="match status" value="1"/>
</dbReference>
<dbReference type="KEGG" id="spu:574676"/>
<dbReference type="CDD" id="cd03183">
    <property type="entry name" value="GST_C_Theta"/>
    <property type="match status" value="1"/>
</dbReference>
<evidence type="ECO:0000259" key="8">
    <source>
        <dbReference type="PROSITE" id="PS50404"/>
    </source>
</evidence>
<dbReference type="GeneID" id="574676"/>
<dbReference type="EC" id="2.5.1.18" evidence="4"/>
<evidence type="ECO:0000259" key="9">
    <source>
        <dbReference type="PROSITE" id="PS50405"/>
    </source>
</evidence>
<dbReference type="InParanoid" id="A0A7M7RBN0"/>
<reference evidence="10" key="2">
    <citation type="submission" date="2021-01" db="UniProtKB">
        <authorList>
            <consortium name="EnsemblMetazoa"/>
        </authorList>
    </citation>
    <scope>IDENTIFICATION</scope>
</reference>
<keyword evidence="5" id="KW-0963">Cytoplasm</keyword>
<dbReference type="InterPro" id="IPR010987">
    <property type="entry name" value="Glutathione-S-Trfase_C-like"/>
</dbReference>
<dbReference type="InterPro" id="IPR004046">
    <property type="entry name" value="GST_C"/>
</dbReference>